<feature type="signal peptide" evidence="1">
    <location>
        <begin position="1"/>
        <end position="24"/>
    </location>
</feature>
<evidence type="ECO:0008006" key="4">
    <source>
        <dbReference type="Google" id="ProtNLM"/>
    </source>
</evidence>
<organism evidence="2 3">
    <name type="scientific">Saccharopolyspora erythraea</name>
    <name type="common">Streptomyces erythraeus</name>
    <dbReference type="NCBI Taxonomy" id="1836"/>
    <lineage>
        <taxon>Bacteria</taxon>
        <taxon>Bacillati</taxon>
        <taxon>Actinomycetota</taxon>
        <taxon>Actinomycetes</taxon>
        <taxon>Pseudonocardiales</taxon>
        <taxon>Pseudonocardiaceae</taxon>
        <taxon>Saccharopolyspora</taxon>
    </lineage>
</organism>
<dbReference type="RefSeq" id="WP_231849862.1">
    <property type="nucleotide sequence ID" value="NZ_BAAAGS010000077.1"/>
</dbReference>
<evidence type="ECO:0000313" key="3">
    <source>
        <dbReference type="Proteomes" id="UP001500729"/>
    </source>
</evidence>
<accession>A0ABP3P1M1</accession>
<dbReference type="EMBL" id="BAAAGS010000077">
    <property type="protein sequence ID" value="GAA0558373.1"/>
    <property type="molecule type" value="Genomic_DNA"/>
</dbReference>
<reference evidence="3" key="1">
    <citation type="journal article" date="2019" name="Int. J. Syst. Evol. Microbiol.">
        <title>The Global Catalogue of Microorganisms (GCM) 10K type strain sequencing project: providing services to taxonomists for standard genome sequencing and annotation.</title>
        <authorList>
            <consortium name="The Broad Institute Genomics Platform"/>
            <consortium name="The Broad Institute Genome Sequencing Center for Infectious Disease"/>
            <person name="Wu L."/>
            <person name="Ma J."/>
        </authorList>
    </citation>
    <scope>NUCLEOTIDE SEQUENCE [LARGE SCALE GENOMIC DNA]</scope>
    <source>
        <strain evidence="3">JCM 10303</strain>
    </source>
</reference>
<comment type="caution">
    <text evidence="2">The sequence shown here is derived from an EMBL/GenBank/DDBJ whole genome shotgun (WGS) entry which is preliminary data.</text>
</comment>
<evidence type="ECO:0000313" key="2">
    <source>
        <dbReference type="EMBL" id="GAA0558373.1"/>
    </source>
</evidence>
<evidence type="ECO:0000256" key="1">
    <source>
        <dbReference type="SAM" id="SignalP"/>
    </source>
</evidence>
<name>A0ABP3P1M1_SACER</name>
<keyword evidence="1" id="KW-0732">Signal</keyword>
<proteinExistence type="predicted"/>
<gene>
    <name evidence="2" type="ORF">GCM10009533_64800</name>
</gene>
<keyword evidence="3" id="KW-1185">Reference proteome</keyword>
<sequence length="140" mass="14906">MRTRVRFVVAALALPLLTGLSACGELQQNAQEAQEGIQQAQDRLDAGSACVQAINIANFMPNFADPQQAQADAQAKVQELQRLADQTADQTLKQNLLDVQKSVEQVASGSVTLESSAEWASAQLEKYGQITTTCSKAVGG</sequence>
<feature type="chain" id="PRO_5045828508" description="Secreted protein" evidence="1">
    <location>
        <begin position="25"/>
        <end position="140"/>
    </location>
</feature>
<dbReference type="PROSITE" id="PS51257">
    <property type="entry name" value="PROKAR_LIPOPROTEIN"/>
    <property type="match status" value="1"/>
</dbReference>
<dbReference type="Proteomes" id="UP001500729">
    <property type="component" value="Unassembled WGS sequence"/>
</dbReference>
<protein>
    <recommendedName>
        <fullName evidence="4">Secreted protein</fullName>
    </recommendedName>
</protein>